<sequence>MSEPTSTKGKFPNGLAAALAASGIGQSDLARRIDTSRQNIKRWKDQEQKLPLPMAQKIAPVLGTTAEALMVPRPMLEEVRRVPIGQEFEPDPDFEHDENAAVAGRSHARTLKPGEVPERNVVAGLGQGGTAEGVVVNGQVLDGVRAVWRLPPDFLRTELRSREGDVDFIAVDGDSMIPTLLPGDRVMINRSQTAPSPDGLYAIFDGIGISVKRLEIVKGSNPIRIRIKSDNPNHSTDEILAVDLHVIGRVVCRVTRC</sequence>
<dbReference type="CDD" id="cd00093">
    <property type="entry name" value="HTH_XRE"/>
    <property type="match status" value="1"/>
</dbReference>
<dbReference type="SUPFAM" id="SSF47413">
    <property type="entry name" value="lambda repressor-like DNA-binding domains"/>
    <property type="match status" value="1"/>
</dbReference>
<evidence type="ECO:0000256" key="1">
    <source>
        <dbReference type="ARBA" id="ARBA00022670"/>
    </source>
</evidence>
<dbReference type="Proteomes" id="UP001055156">
    <property type="component" value="Unassembled WGS sequence"/>
</dbReference>
<reference evidence="7" key="2">
    <citation type="submission" date="2021-08" db="EMBL/GenBank/DDBJ databases">
        <authorList>
            <person name="Tani A."/>
            <person name="Ola A."/>
            <person name="Ogura Y."/>
            <person name="Katsura K."/>
            <person name="Hayashi T."/>
        </authorList>
    </citation>
    <scope>NUCLEOTIDE SEQUENCE</scope>
    <source>
        <strain evidence="7">NBRC 15689</strain>
    </source>
</reference>
<dbReference type="CDD" id="cd06529">
    <property type="entry name" value="S24_LexA-like"/>
    <property type="match status" value="1"/>
</dbReference>
<dbReference type="PROSITE" id="PS50943">
    <property type="entry name" value="HTH_CROC1"/>
    <property type="match status" value="1"/>
</dbReference>
<feature type="domain" description="HTH cro/C1-type" evidence="6">
    <location>
        <begin position="15"/>
        <end position="69"/>
    </location>
</feature>
<keyword evidence="1" id="KW-0645">Protease</keyword>
<evidence type="ECO:0000256" key="5">
    <source>
        <dbReference type="ARBA" id="ARBA00023163"/>
    </source>
</evidence>
<dbReference type="InterPro" id="IPR001387">
    <property type="entry name" value="Cro/C1-type_HTH"/>
</dbReference>
<dbReference type="Gene3D" id="1.10.260.40">
    <property type="entry name" value="lambda repressor-like DNA-binding domains"/>
    <property type="match status" value="1"/>
</dbReference>
<name>A0ABQ4T5G5_METOR</name>
<dbReference type="InterPro" id="IPR019756">
    <property type="entry name" value="Pept_S26A_signal_pept_1_Ser-AS"/>
</dbReference>
<dbReference type="InterPro" id="IPR036286">
    <property type="entry name" value="LexA/Signal_pep-like_sf"/>
</dbReference>
<evidence type="ECO:0000256" key="4">
    <source>
        <dbReference type="ARBA" id="ARBA00023125"/>
    </source>
</evidence>
<comment type="caution">
    <text evidence="7">The sequence shown here is derived from an EMBL/GenBank/DDBJ whole genome shotgun (WGS) entry which is preliminary data.</text>
</comment>
<dbReference type="InterPro" id="IPR039418">
    <property type="entry name" value="LexA-like"/>
</dbReference>
<dbReference type="PROSITE" id="PS00501">
    <property type="entry name" value="SPASE_I_1"/>
    <property type="match status" value="1"/>
</dbReference>
<evidence type="ECO:0000313" key="8">
    <source>
        <dbReference type="Proteomes" id="UP001055156"/>
    </source>
</evidence>
<dbReference type="Gene3D" id="2.10.109.10">
    <property type="entry name" value="Umud Fragment, subunit A"/>
    <property type="match status" value="1"/>
</dbReference>
<organism evidence="7 8">
    <name type="scientific">Methylobacterium organophilum</name>
    <dbReference type="NCBI Taxonomy" id="410"/>
    <lineage>
        <taxon>Bacteria</taxon>
        <taxon>Pseudomonadati</taxon>
        <taxon>Pseudomonadota</taxon>
        <taxon>Alphaproteobacteria</taxon>
        <taxon>Hyphomicrobiales</taxon>
        <taxon>Methylobacteriaceae</taxon>
        <taxon>Methylobacterium</taxon>
    </lineage>
</organism>
<accession>A0ABQ4T5G5</accession>
<evidence type="ECO:0000256" key="3">
    <source>
        <dbReference type="ARBA" id="ARBA00023015"/>
    </source>
</evidence>
<keyword evidence="4" id="KW-0238">DNA-binding</keyword>
<gene>
    <name evidence="7" type="primary">lexA_1</name>
    <name evidence="7" type="ORF">LKMONMHP_1110</name>
</gene>
<reference evidence="7" key="1">
    <citation type="journal article" date="2021" name="Front. Microbiol.">
        <title>Comprehensive Comparative Genomics and Phenotyping of Methylobacterium Species.</title>
        <authorList>
            <person name="Alessa O."/>
            <person name="Ogura Y."/>
            <person name="Fujitani Y."/>
            <person name="Takami H."/>
            <person name="Hayashi T."/>
            <person name="Sahin N."/>
            <person name="Tani A."/>
        </authorList>
    </citation>
    <scope>NUCLEOTIDE SEQUENCE</scope>
    <source>
        <strain evidence="7">NBRC 15689</strain>
    </source>
</reference>
<dbReference type="PANTHER" id="PTHR40661:SF3">
    <property type="entry name" value="FELS-1 PROPHAGE TRANSCRIPTIONAL REGULATOR"/>
    <property type="match status" value="1"/>
</dbReference>
<dbReference type="PANTHER" id="PTHR40661">
    <property type="match status" value="1"/>
</dbReference>
<keyword evidence="5" id="KW-0804">Transcription</keyword>
<keyword evidence="8" id="KW-1185">Reference proteome</keyword>
<protein>
    <submittedName>
        <fullName evidence="7">LexA repressor</fullName>
    </submittedName>
</protein>
<keyword evidence="3" id="KW-0805">Transcription regulation</keyword>
<evidence type="ECO:0000256" key="2">
    <source>
        <dbReference type="ARBA" id="ARBA00022801"/>
    </source>
</evidence>
<evidence type="ECO:0000259" key="6">
    <source>
        <dbReference type="PROSITE" id="PS50943"/>
    </source>
</evidence>
<proteinExistence type="predicted"/>
<dbReference type="EMBL" id="BPQV01000003">
    <property type="protein sequence ID" value="GJE26261.1"/>
    <property type="molecule type" value="Genomic_DNA"/>
</dbReference>
<evidence type="ECO:0000313" key="7">
    <source>
        <dbReference type="EMBL" id="GJE26261.1"/>
    </source>
</evidence>
<dbReference type="InterPro" id="IPR010982">
    <property type="entry name" value="Lambda_DNA-bd_dom_sf"/>
</dbReference>
<dbReference type="RefSeq" id="WP_238310229.1">
    <property type="nucleotide sequence ID" value="NZ_BPQV01000003.1"/>
</dbReference>
<keyword evidence="2" id="KW-0378">Hydrolase</keyword>
<dbReference type="SMART" id="SM00530">
    <property type="entry name" value="HTH_XRE"/>
    <property type="match status" value="1"/>
</dbReference>
<dbReference type="Pfam" id="PF00717">
    <property type="entry name" value="Peptidase_S24"/>
    <property type="match status" value="1"/>
</dbReference>
<dbReference type="SUPFAM" id="SSF51306">
    <property type="entry name" value="LexA/Signal peptidase"/>
    <property type="match status" value="1"/>
</dbReference>
<dbReference type="InterPro" id="IPR015927">
    <property type="entry name" value="Peptidase_S24_S26A/B/C"/>
</dbReference>